<proteinExistence type="predicted"/>
<evidence type="ECO:0000259" key="3">
    <source>
        <dbReference type="SMART" id="SM00530"/>
    </source>
</evidence>
<dbReference type="GO" id="GO:0003677">
    <property type="term" value="F:DNA binding"/>
    <property type="evidence" value="ECO:0007669"/>
    <property type="project" value="InterPro"/>
</dbReference>
<dbReference type="Proteomes" id="UP000240509">
    <property type="component" value="Unassembled WGS sequence"/>
</dbReference>
<dbReference type="CDD" id="cd00093">
    <property type="entry name" value="HTH_XRE"/>
    <property type="match status" value="1"/>
</dbReference>
<reference evidence="4 5" key="1">
    <citation type="submission" date="2018-03" db="EMBL/GenBank/DDBJ databases">
        <title>Alkalicoccus saliphilus sp. nov., isolated from a mineral pool.</title>
        <authorList>
            <person name="Zhao B."/>
        </authorList>
    </citation>
    <scope>NUCLEOTIDE SEQUENCE [LARGE SCALE GENOMIC DNA]</scope>
    <source>
        <strain evidence="4 5">6AG</strain>
    </source>
</reference>
<dbReference type="SMART" id="SM00530">
    <property type="entry name" value="HTH_XRE"/>
    <property type="match status" value="1"/>
</dbReference>
<keyword evidence="5" id="KW-1185">Reference proteome</keyword>
<feature type="region of interest" description="Disordered" evidence="1">
    <location>
        <begin position="80"/>
        <end position="105"/>
    </location>
</feature>
<dbReference type="InterPro" id="IPR010982">
    <property type="entry name" value="Lambda_DNA-bd_dom_sf"/>
</dbReference>
<keyword evidence="2" id="KW-0812">Transmembrane</keyword>
<feature type="transmembrane region" description="Helical" evidence="2">
    <location>
        <begin position="108"/>
        <end position="129"/>
    </location>
</feature>
<gene>
    <name evidence="4" type="ORF">C6Y45_04590</name>
</gene>
<feature type="compositionally biased region" description="Basic and acidic residues" evidence="1">
    <location>
        <begin position="80"/>
        <end position="95"/>
    </location>
</feature>
<feature type="compositionally biased region" description="Acidic residues" evidence="1">
    <location>
        <begin position="155"/>
        <end position="173"/>
    </location>
</feature>
<name>A0A2T4U886_9BACI</name>
<dbReference type="EMBL" id="PZJJ01000005">
    <property type="protein sequence ID" value="PTL39604.1"/>
    <property type="molecule type" value="Genomic_DNA"/>
</dbReference>
<organism evidence="4 5">
    <name type="scientific">Alkalicoccus saliphilus</name>
    <dbReference type="NCBI Taxonomy" id="200989"/>
    <lineage>
        <taxon>Bacteria</taxon>
        <taxon>Bacillati</taxon>
        <taxon>Bacillota</taxon>
        <taxon>Bacilli</taxon>
        <taxon>Bacillales</taxon>
        <taxon>Bacillaceae</taxon>
        <taxon>Alkalicoccus</taxon>
    </lineage>
</organism>
<feature type="region of interest" description="Disordered" evidence="1">
    <location>
        <begin position="138"/>
        <end position="182"/>
    </location>
</feature>
<dbReference type="OrthoDB" id="9797543at2"/>
<dbReference type="InterPro" id="IPR001387">
    <property type="entry name" value="Cro/C1-type_HTH"/>
</dbReference>
<keyword evidence="2" id="KW-1133">Transmembrane helix</keyword>
<dbReference type="RefSeq" id="WP_107583861.1">
    <property type="nucleotide sequence ID" value="NZ_PZJJ01000005.1"/>
</dbReference>
<dbReference type="InterPro" id="IPR025194">
    <property type="entry name" value="RodZ-like_C"/>
</dbReference>
<feature type="domain" description="HTH cro/C1-type" evidence="3">
    <location>
        <begin position="7"/>
        <end position="63"/>
    </location>
</feature>
<dbReference type="InterPro" id="IPR050400">
    <property type="entry name" value="Bact_Cytoskel_RodZ"/>
</dbReference>
<evidence type="ECO:0000313" key="5">
    <source>
        <dbReference type="Proteomes" id="UP000240509"/>
    </source>
</evidence>
<dbReference type="SUPFAM" id="SSF47413">
    <property type="entry name" value="lambda repressor-like DNA-binding domains"/>
    <property type="match status" value="1"/>
</dbReference>
<keyword evidence="2" id="KW-0472">Membrane</keyword>
<evidence type="ECO:0000256" key="2">
    <source>
        <dbReference type="SAM" id="Phobius"/>
    </source>
</evidence>
<dbReference type="AlphaFoldDB" id="A0A2T4U886"/>
<accession>A0A2T4U886</accession>
<dbReference type="Gene3D" id="1.10.260.40">
    <property type="entry name" value="lambda repressor-like DNA-binding domains"/>
    <property type="match status" value="1"/>
</dbReference>
<comment type="caution">
    <text evidence="4">The sequence shown here is derived from an EMBL/GenBank/DDBJ whole genome shotgun (WGS) entry which is preliminary data.</text>
</comment>
<sequence length="280" mass="31842">MSELGEKLKSARLEKGWSLDELQKRTKIQKRYLEAIEEGDFSSMPGDFYARAFVKTYAETVHLNTTEIFAAYEEELPKLEKPEAADLPRRAERTRTAGRSRPNSSSSLLPTLFGIGFILIVGLAVWFFIQDNDQPERTAVNNDQQENGVEVNDNPADESGNENSGETDSDNDNNNEGGSLNFSEQEDNRFYYTFDGPEEWEIELNFTGNSWIQILDENDSEIHQQEHGEGEEISFDLNGDDAVTFNLGNARTARIFINGEELEYVNDQTRKYVIVERVSP</sequence>
<evidence type="ECO:0000313" key="4">
    <source>
        <dbReference type="EMBL" id="PTL39604.1"/>
    </source>
</evidence>
<evidence type="ECO:0000256" key="1">
    <source>
        <dbReference type="SAM" id="MobiDB-lite"/>
    </source>
</evidence>
<protein>
    <recommendedName>
        <fullName evidence="3">HTH cro/C1-type domain-containing protein</fullName>
    </recommendedName>
</protein>
<dbReference type="Pfam" id="PF13413">
    <property type="entry name" value="HTH_25"/>
    <property type="match status" value="1"/>
</dbReference>
<dbReference type="PANTHER" id="PTHR34475:SF1">
    <property type="entry name" value="CYTOSKELETON PROTEIN RODZ"/>
    <property type="match status" value="1"/>
</dbReference>
<dbReference type="PANTHER" id="PTHR34475">
    <property type="match status" value="1"/>
</dbReference>
<dbReference type="Pfam" id="PF13464">
    <property type="entry name" value="RodZ_C"/>
    <property type="match status" value="1"/>
</dbReference>